<name>A0A0F9QI54_9ZZZZ</name>
<reference evidence="1" key="1">
    <citation type="journal article" date="2015" name="Nature">
        <title>Complex archaea that bridge the gap between prokaryotes and eukaryotes.</title>
        <authorList>
            <person name="Spang A."/>
            <person name="Saw J.H."/>
            <person name="Jorgensen S.L."/>
            <person name="Zaremba-Niedzwiedzka K."/>
            <person name="Martijn J."/>
            <person name="Lind A.E."/>
            <person name="van Eijk R."/>
            <person name="Schleper C."/>
            <person name="Guy L."/>
            <person name="Ettema T.J."/>
        </authorList>
    </citation>
    <scope>NUCLEOTIDE SEQUENCE</scope>
</reference>
<evidence type="ECO:0000313" key="1">
    <source>
        <dbReference type="EMBL" id="KKN04983.1"/>
    </source>
</evidence>
<protein>
    <submittedName>
        <fullName evidence="1">Uncharacterized protein</fullName>
    </submittedName>
</protein>
<comment type="caution">
    <text evidence="1">The sequence shown here is derived from an EMBL/GenBank/DDBJ whole genome shotgun (WGS) entry which is preliminary data.</text>
</comment>
<proteinExistence type="predicted"/>
<sequence length="30" mass="3726">MVVWLNQNKKLSIQLQKKTLYNLKKDMKKY</sequence>
<accession>A0A0F9QI54</accession>
<gene>
    <name evidence="1" type="ORF">LCGC14_1091920</name>
</gene>
<dbReference type="EMBL" id="LAZR01004858">
    <property type="protein sequence ID" value="KKN04983.1"/>
    <property type="molecule type" value="Genomic_DNA"/>
</dbReference>
<organism evidence="1">
    <name type="scientific">marine sediment metagenome</name>
    <dbReference type="NCBI Taxonomy" id="412755"/>
    <lineage>
        <taxon>unclassified sequences</taxon>
        <taxon>metagenomes</taxon>
        <taxon>ecological metagenomes</taxon>
    </lineage>
</organism>
<dbReference type="AlphaFoldDB" id="A0A0F9QI54"/>